<evidence type="ECO:0000256" key="5">
    <source>
        <dbReference type="ARBA" id="ARBA00006457"/>
    </source>
</evidence>
<evidence type="ECO:0000256" key="3">
    <source>
        <dbReference type="ARBA" id="ARBA00004286"/>
    </source>
</evidence>
<evidence type="ECO:0000256" key="16">
    <source>
        <dbReference type="ARBA" id="ARBA00040347"/>
    </source>
</evidence>
<dbReference type="Proteomes" id="UP000466442">
    <property type="component" value="Unassembled WGS sequence"/>
</dbReference>
<dbReference type="EC" id="3.5.1.98" evidence="6"/>
<dbReference type="InterPro" id="IPR013761">
    <property type="entry name" value="SAM/pointed_sf"/>
</dbReference>
<comment type="cofactor">
    <cofactor evidence="1">
        <name>a divalent metal cation</name>
        <dbReference type="ChEBI" id="CHEBI:60240"/>
    </cofactor>
</comment>
<comment type="subcellular location">
    <subcellularLocation>
        <location evidence="3">Chromosome</location>
    </subcellularLocation>
    <subcellularLocation>
        <location evidence="4">Cytoplasm</location>
    </subcellularLocation>
    <subcellularLocation>
        <location evidence="2">Nucleus</location>
    </subcellularLocation>
</comment>
<dbReference type="GO" id="GO:0005737">
    <property type="term" value="C:cytoplasm"/>
    <property type="evidence" value="ECO:0007669"/>
    <property type="project" value="UniProtKB-SubCell"/>
</dbReference>
<evidence type="ECO:0000256" key="2">
    <source>
        <dbReference type="ARBA" id="ARBA00004123"/>
    </source>
</evidence>
<keyword evidence="7" id="KW-0158">Chromosome</keyword>
<dbReference type="PRINTS" id="PR01271">
    <property type="entry name" value="HISDACETLASE"/>
</dbReference>
<dbReference type="EMBL" id="WIXP02000004">
    <property type="protein sequence ID" value="KAF6211890.1"/>
    <property type="molecule type" value="Genomic_DNA"/>
</dbReference>
<dbReference type="InterPro" id="IPR023801">
    <property type="entry name" value="His_deacetylse_dom"/>
</dbReference>
<gene>
    <name evidence="24" type="ORF">GE061_012407</name>
</gene>
<dbReference type="SUPFAM" id="SSF52768">
    <property type="entry name" value="Arginase/deacetylase"/>
    <property type="match status" value="1"/>
</dbReference>
<feature type="compositionally biased region" description="Low complexity" evidence="22">
    <location>
        <begin position="118"/>
        <end position="136"/>
    </location>
</feature>
<dbReference type="InterPro" id="IPR003084">
    <property type="entry name" value="HDAC_I/II"/>
</dbReference>
<comment type="catalytic activity">
    <reaction evidence="19">
        <text>N(6)-acetyl-L-lysyl-[protein] + H2O = L-lysyl-[protein] + acetate</text>
        <dbReference type="Rhea" id="RHEA:58108"/>
        <dbReference type="Rhea" id="RHEA-COMP:9752"/>
        <dbReference type="Rhea" id="RHEA-COMP:10731"/>
        <dbReference type="ChEBI" id="CHEBI:15377"/>
        <dbReference type="ChEBI" id="CHEBI:29969"/>
        <dbReference type="ChEBI" id="CHEBI:30089"/>
        <dbReference type="ChEBI" id="CHEBI:61930"/>
    </reaction>
    <physiologicalReaction direction="left-to-right" evidence="19">
        <dbReference type="Rhea" id="RHEA:58109"/>
    </physiologicalReaction>
</comment>
<evidence type="ECO:0000256" key="9">
    <source>
        <dbReference type="ARBA" id="ARBA00022491"/>
    </source>
</evidence>
<dbReference type="SUPFAM" id="SSF47769">
    <property type="entry name" value="SAM/Pointed domain"/>
    <property type="match status" value="1"/>
</dbReference>
<comment type="catalytic activity">
    <reaction evidence="20">
        <text>N(6)-(2E)-butenoyl-L-lysyl-[protein] + H2O = (2E)-2-butenoate + L-lysyl-[protein]</text>
        <dbReference type="Rhea" id="RHEA:69172"/>
        <dbReference type="Rhea" id="RHEA-COMP:9752"/>
        <dbReference type="Rhea" id="RHEA-COMP:13707"/>
        <dbReference type="ChEBI" id="CHEBI:15377"/>
        <dbReference type="ChEBI" id="CHEBI:29969"/>
        <dbReference type="ChEBI" id="CHEBI:35899"/>
        <dbReference type="ChEBI" id="CHEBI:137954"/>
    </reaction>
    <physiologicalReaction direction="left-to-right" evidence="20">
        <dbReference type="Rhea" id="RHEA:69173"/>
    </physiologicalReaction>
</comment>
<dbReference type="Gene3D" id="3.40.800.20">
    <property type="entry name" value="Histone deacetylase domain"/>
    <property type="match status" value="1"/>
</dbReference>
<dbReference type="GO" id="GO:0031507">
    <property type="term" value="P:heterochromatin formation"/>
    <property type="evidence" value="ECO:0007669"/>
    <property type="project" value="TreeGrafter"/>
</dbReference>
<evidence type="ECO:0000256" key="6">
    <source>
        <dbReference type="ARBA" id="ARBA00012111"/>
    </source>
</evidence>
<accession>A0A8S9XSA0</accession>
<keyword evidence="15" id="KW-0539">Nucleus</keyword>
<evidence type="ECO:0000256" key="21">
    <source>
        <dbReference type="ARBA" id="ARBA00049416"/>
    </source>
</evidence>
<dbReference type="AlphaFoldDB" id="A0A8S9XSA0"/>
<evidence type="ECO:0000256" key="17">
    <source>
        <dbReference type="ARBA" id="ARBA00041964"/>
    </source>
</evidence>
<evidence type="ECO:0000256" key="22">
    <source>
        <dbReference type="SAM" id="MobiDB-lite"/>
    </source>
</evidence>
<dbReference type="GO" id="GO:0005694">
    <property type="term" value="C:chromosome"/>
    <property type="evidence" value="ECO:0007669"/>
    <property type="project" value="UniProtKB-SubCell"/>
</dbReference>
<keyword evidence="8" id="KW-0963">Cytoplasm</keyword>
<feature type="compositionally biased region" description="Polar residues" evidence="22">
    <location>
        <begin position="209"/>
        <end position="223"/>
    </location>
</feature>
<dbReference type="InterPro" id="IPR037138">
    <property type="entry name" value="His_deacetylse_dom_sf"/>
</dbReference>
<keyword evidence="11" id="KW-0378">Hydrolase</keyword>
<evidence type="ECO:0000256" key="13">
    <source>
        <dbReference type="ARBA" id="ARBA00023015"/>
    </source>
</evidence>
<feature type="domain" description="SAM" evidence="23">
    <location>
        <begin position="2"/>
        <end position="73"/>
    </location>
</feature>
<dbReference type="FunFam" id="3.40.800.20:FF:000006">
    <property type="entry name" value="Histone deacetylase 8"/>
    <property type="match status" value="1"/>
</dbReference>
<reference evidence="24" key="1">
    <citation type="journal article" date="2021" name="Mol. Ecol. Resour.">
        <title>Apolygus lucorum genome provides insights into omnivorousness and mesophyll feeding.</title>
        <authorList>
            <person name="Liu Y."/>
            <person name="Liu H."/>
            <person name="Wang H."/>
            <person name="Huang T."/>
            <person name="Liu B."/>
            <person name="Yang B."/>
            <person name="Yin L."/>
            <person name="Li B."/>
            <person name="Zhang Y."/>
            <person name="Zhang S."/>
            <person name="Jiang F."/>
            <person name="Zhang X."/>
            <person name="Ren Y."/>
            <person name="Wang B."/>
            <person name="Wang S."/>
            <person name="Lu Y."/>
            <person name="Wu K."/>
            <person name="Fan W."/>
            <person name="Wang G."/>
        </authorList>
    </citation>
    <scope>NUCLEOTIDE SEQUENCE</scope>
    <source>
        <strain evidence="24">12Hb</strain>
    </source>
</reference>
<keyword evidence="9" id="KW-0678">Repressor</keyword>
<dbReference type="Pfam" id="PF18017">
    <property type="entry name" value="SAM_4"/>
    <property type="match status" value="1"/>
</dbReference>
<dbReference type="Gene3D" id="1.10.150.50">
    <property type="entry name" value="Transcription Factor, Ets-1"/>
    <property type="match status" value="1"/>
</dbReference>
<keyword evidence="10" id="KW-0479">Metal-binding</keyword>
<keyword evidence="14" id="KW-0804">Transcription</keyword>
<comment type="similarity">
    <text evidence="5">Belongs to the histone deacetylase family. HD type 1 subfamily.</text>
</comment>
<evidence type="ECO:0000256" key="10">
    <source>
        <dbReference type="ARBA" id="ARBA00022723"/>
    </source>
</evidence>
<dbReference type="PRINTS" id="PR01270">
    <property type="entry name" value="HDASUPER"/>
</dbReference>
<evidence type="ECO:0000256" key="14">
    <source>
        <dbReference type="ARBA" id="ARBA00023163"/>
    </source>
</evidence>
<protein>
    <recommendedName>
        <fullName evidence="16">Histone deacetylase 8</fullName>
        <ecNumber evidence="6">3.5.1.98</ecNumber>
    </recommendedName>
    <alternativeName>
        <fullName evidence="17">Protein deacetylase HDAC8</fullName>
    </alternativeName>
    <alternativeName>
        <fullName evidence="18">Protein decrotonylase HDAC8</fullName>
    </alternativeName>
</protein>
<evidence type="ECO:0000256" key="8">
    <source>
        <dbReference type="ARBA" id="ARBA00022490"/>
    </source>
</evidence>
<evidence type="ECO:0000256" key="19">
    <source>
        <dbReference type="ARBA" id="ARBA00049136"/>
    </source>
</evidence>
<comment type="catalytic activity">
    <reaction evidence="21">
        <text>N(6)-acetyl-L-lysyl-[histone] + H2O = L-lysyl-[histone] + acetate</text>
        <dbReference type="Rhea" id="RHEA:58196"/>
        <dbReference type="Rhea" id="RHEA-COMP:9845"/>
        <dbReference type="Rhea" id="RHEA-COMP:11338"/>
        <dbReference type="ChEBI" id="CHEBI:15377"/>
        <dbReference type="ChEBI" id="CHEBI:29969"/>
        <dbReference type="ChEBI" id="CHEBI:30089"/>
        <dbReference type="ChEBI" id="CHEBI:61930"/>
        <dbReference type="EC" id="3.5.1.98"/>
    </reaction>
    <physiologicalReaction direction="left-to-right" evidence="21">
        <dbReference type="Rhea" id="RHEA:58197"/>
    </physiologicalReaction>
</comment>
<feature type="region of interest" description="Disordered" evidence="22">
    <location>
        <begin position="118"/>
        <end position="238"/>
    </location>
</feature>
<keyword evidence="12" id="KW-0156">Chromatin regulator</keyword>
<keyword evidence="25" id="KW-1185">Reference proteome</keyword>
<comment type="caution">
    <text evidence="24">The sequence shown here is derived from an EMBL/GenBank/DDBJ whole genome shotgun (WGS) entry which is preliminary data.</text>
</comment>
<dbReference type="GO" id="GO:0005634">
    <property type="term" value="C:nucleus"/>
    <property type="evidence" value="ECO:0007669"/>
    <property type="project" value="UniProtKB-SubCell"/>
</dbReference>
<evidence type="ECO:0000256" key="20">
    <source>
        <dbReference type="ARBA" id="ARBA00049193"/>
    </source>
</evidence>
<dbReference type="InterPro" id="IPR023696">
    <property type="entry name" value="Ureohydrolase_dom_sf"/>
</dbReference>
<proteinExistence type="inferred from homology"/>
<evidence type="ECO:0000256" key="4">
    <source>
        <dbReference type="ARBA" id="ARBA00004496"/>
    </source>
</evidence>
<feature type="compositionally biased region" description="Basic and acidic residues" evidence="22">
    <location>
        <begin position="152"/>
        <end position="161"/>
    </location>
</feature>
<keyword evidence="13" id="KW-0805">Transcription regulation</keyword>
<evidence type="ECO:0000313" key="24">
    <source>
        <dbReference type="EMBL" id="KAF6211890.1"/>
    </source>
</evidence>
<dbReference type="PANTHER" id="PTHR10625:SF14">
    <property type="entry name" value="HISTONE DEACETYLASE 8"/>
    <property type="match status" value="1"/>
</dbReference>
<name>A0A8S9XSA0_APOLU</name>
<evidence type="ECO:0000256" key="18">
    <source>
        <dbReference type="ARBA" id="ARBA00042783"/>
    </source>
</evidence>
<evidence type="ECO:0000256" key="15">
    <source>
        <dbReference type="ARBA" id="ARBA00023242"/>
    </source>
</evidence>
<dbReference type="GO" id="GO:0141221">
    <property type="term" value="F:histone deacetylase activity, hydrolytic mechanism"/>
    <property type="evidence" value="ECO:0007669"/>
    <property type="project" value="UniProtKB-EC"/>
</dbReference>
<dbReference type="PANTHER" id="PTHR10625">
    <property type="entry name" value="HISTONE DEACETYLASE HDAC1-RELATED"/>
    <property type="match status" value="1"/>
</dbReference>
<sequence>MKSDCSAPSWLRFFMSAGIQKDSAETYAVTFSKNQIQLDMLPEIKKEYLVDMGITLMGHIIAILRHAKAVHTEEVTKSTLSTTKGGNAVASKVVAPAAKPISKTTPIVVREKVQTASTVSKVVSSTQSERPTTRSTPIPPPKPQKPASEFIEVDKRKDKSVSDVLRVSPKSAPPRPTESPVKRKLASEESISPDESESKKRIFQRLGQVPSSATSTDNPSNGENVFARLGQKTAPTTTPDPIVVVSAKKMPVKPIMPRPIISTPKTVTSPKQVVTLNRSAMMADPKKKVMMINQGVLTKTMRADQDVPAKVLSSTSLSADHISQTLQNPRLPKNNVYARLGKAAMDSELVKPVAPPSKVKRVSFGSVFEKTIPPVRKTQMFSLVEKRPTQVLKKRSSISDNGVFSREEDDNLQVQVGYVYDENLVRHASKVSNIKGRALVVQKLIESYDLLRNTIILKPTPATSEELCSFHSSDYIEYLKEINTKYTPEDDVTLEYGIGYDCPPLDGIFDYCCAIGGGTLTAAKALNKGEVDVAINWFGGWHHAQRDEADGFCYVNDAVLGILELRKCFNYVIYVDLDVHHGNGVEAGFERTHKVMTLSLHQYESGFYPGTGSTADVGTGVGQYHSVNVPLHEGIGDKHYCNVFDQVWYKVVDSFEFDAVVIQCGADGLSGDPLGGFNLTQEAYGHCVRKILMESKPTLILGGGGYNIANTSRCWAYLTSLVVGCELDSDIPEHDFFSMYGPSYELAITPSNRKDTNTKEYVDGILKEIEDNLTHLFTA</sequence>
<evidence type="ECO:0000313" key="25">
    <source>
        <dbReference type="Proteomes" id="UP000466442"/>
    </source>
</evidence>
<dbReference type="PROSITE" id="PS50105">
    <property type="entry name" value="SAM_DOMAIN"/>
    <property type="match status" value="1"/>
</dbReference>
<dbReference type="Pfam" id="PF00850">
    <property type="entry name" value="Hist_deacetyl"/>
    <property type="match status" value="1"/>
</dbReference>
<evidence type="ECO:0000256" key="12">
    <source>
        <dbReference type="ARBA" id="ARBA00022853"/>
    </source>
</evidence>
<evidence type="ECO:0000256" key="11">
    <source>
        <dbReference type="ARBA" id="ARBA00022801"/>
    </source>
</evidence>
<organism evidence="24 25">
    <name type="scientific">Apolygus lucorum</name>
    <name type="common">Small green plant bug</name>
    <name type="synonym">Lygocoris lucorum</name>
    <dbReference type="NCBI Taxonomy" id="248454"/>
    <lineage>
        <taxon>Eukaryota</taxon>
        <taxon>Metazoa</taxon>
        <taxon>Ecdysozoa</taxon>
        <taxon>Arthropoda</taxon>
        <taxon>Hexapoda</taxon>
        <taxon>Insecta</taxon>
        <taxon>Pterygota</taxon>
        <taxon>Neoptera</taxon>
        <taxon>Paraneoptera</taxon>
        <taxon>Hemiptera</taxon>
        <taxon>Heteroptera</taxon>
        <taxon>Panheteroptera</taxon>
        <taxon>Cimicomorpha</taxon>
        <taxon>Miridae</taxon>
        <taxon>Mirini</taxon>
        <taxon>Apolygus</taxon>
    </lineage>
</organism>
<evidence type="ECO:0000256" key="1">
    <source>
        <dbReference type="ARBA" id="ARBA00001968"/>
    </source>
</evidence>
<dbReference type="GO" id="GO:0046872">
    <property type="term" value="F:metal ion binding"/>
    <property type="evidence" value="ECO:0007669"/>
    <property type="project" value="UniProtKB-KW"/>
</dbReference>
<dbReference type="InterPro" id="IPR000286">
    <property type="entry name" value="HDACs"/>
</dbReference>
<evidence type="ECO:0000256" key="7">
    <source>
        <dbReference type="ARBA" id="ARBA00022454"/>
    </source>
</evidence>
<dbReference type="InterPro" id="IPR001660">
    <property type="entry name" value="SAM"/>
</dbReference>
<evidence type="ECO:0000259" key="23">
    <source>
        <dbReference type="PROSITE" id="PS50105"/>
    </source>
</evidence>
<dbReference type="OrthoDB" id="73273at2759"/>